<evidence type="ECO:0000313" key="2">
    <source>
        <dbReference type="EMBL" id="ORX37293.1"/>
    </source>
</evidence>
<feature type="compositionally biased region" description="Polar residues" evidence="1">
    <location>
        <begin position="733"/>
        <end position="749"/>
    </location>
</feature>
<feature type="compositionally biased region" description="Polar residues" evidence="1">
    <location>
        <begin position="229"/>
        <end position="239"/>
    </location>
</feature>
<feature type="region of interest" description="Disordered" evidence="1">
    <location>
        <begin position="32"/>
        <end position="106"/>
    </location>
</feature>
<comment type="caution">
    <text evidence="2">The sequence shown here is derived from an EMBL/GenBank/DDBJ whole genome shotgun (WGS) entry which is preliminary data.</text>
</comment>
<feature type="compositionally biased region" description="Basic and acidic residues" evidence="1">
    <location>
        <begin position="623"/>
        <end position="634"/>
    </location>
</feature>
<feature type="compositionally biased region" description="Polar residues" evidence="1">
    <location>
        <begin position="538"/>
        <end position="565"/>
    </location>
</feature>
<organism evidence="2 3">
    <name type="scientific">Kockovaella imperatae</name>
    <dbReference type="NCBI Taxonomy" id="4999"/>
    <lineage>
        <taxon>Eukaryota</taxon>
        <taxon>Fungi</taxon>
        <taxon>Dikarya</taxon>
        <taxon>Basidiomycota</taxon>
        <taxon>Agaricomycotina</taxon>
        <taxon>Tremellomycetes</taxon>
        <taxon>Tremellales</taxon>
        <taxon>Cuniculitremaceae</taxon>
        <taxon>Kockovaella</taxon>
    </lineage>
</organism>
<feature type="region of interest" description="Disordered" evidence="1">
    <location>
        <begin position="275"/>
        <end position="373"/>
    </location>
</feature>
<evidence type="ECO:0000256" key="1">
    <source>
        <dbReference type="SAM" id="MobiDB-lite"/>
    </source>
</evidence>
<feature type="region of interest" description="Disordered" evidence="1">
    <location>
        <begin position="432"/>
        <end position="457"/>
    </location>
</feature>
<gene>
    <name evidence="2" type="ORF">BD324DRAFT_439413</name>
</gene>
<feature type="region of interest" description="Disordered" evidence="1">
    <location>
        <begin position="119"/>
        <end position="239"/>
    </location>
</feature>
<dbReference type="GeneID" id="33554595"/>
<feature type="compositionally biased region" description="Polar residues" evidence="1">
    <location>
        <begin position="437"/>
        <end position="453"/>
    </location>
</feature>
<protein>
    <submittedName>
        <fullName evidence="2">Uncharacterized protein</fullName>
    </submittedName>
</protein>
<feature type="region of interest" description="Disordered" evidence="1">
    <location>
        <begin position="391"/>
        <end position="413"/>
    </location>
</feature>
<dbReference type="InParanoid" id="A0A1Y1UGV3"/>
<feature type="region of interest" description="Disordered" evidence="1">
    <location>
        <begin position="705"/>
        <end position="772"/>
    </location>
</feature>
<feature type="compositionally biased region" description="Polar residues" evidence="1">
    <location>
        <begin position="279"/>
        <end position="293"/>
    </location>
</feature>
<evidence type="ECO:0000313" key="3">
    <source>
        <dbReference type="Proteomes" id="UP000193218"/>
    </source>
</evidence>
<dbReference type="AlphaFoldDB" id="A0A1Y1UGV3"/>
<feature type="compositionally biased region" description="Polar residues" evidence="1">
    <location>
        <begin position="72"/>
        <end position="88"/>
    </location>
</feature>
<proteinExistence type="predicted"/>
<feature type="region of interest" description="Disordered" evidence="1">
    <location>
        <begin position="505"/>
        <end position="678"/>
    </location>
</feature>
<dbReference type="RefSeq" id="XP_021871331.1">
    <property type="nucleotide sequence ID" value="XM_022012787.1"/>
</dbReference>
<dbReference type="Proteomes" id="UP000193218">
    <property type="component" value="Unassembled WGS sequence"/>
</dbReference>
<name>A0A1Y1UGV3_9TREE</name>
<sequence>MPGADTYETETSTAAIENGKLKLRAAAIAADLPDAPSEKGHTTSEVSEADLQAPEATSAAQVSTIEEDAQNGLHTTQSQIVDELSGSSFEAPDNTEHQRSSSVVEPSAGILSLEATSKLSALSDPSQARAFPRSDSKSSVSGHETGQEPEMSQIDNLGVPGSFPDLSAPQDVSDGLIGVSDSAVSPAEQSQPMDETETSFIDDSEIPDQGSQERPSPRTAAGRLDMDETTSANGQNGLLDSAVQIQQHVVHPNAETQLEPKVMETLVNVETQRPDHSIQGMNNLEDTSFSEHSGLQGASRKLDDATRDLEPGVAGSDPALGSVADDGSTVSPLNGHDVPMDPLQEAAVASDPTDVTPFEHAEPLQTGLQMDSRESVFPTALSSETDMTLNPLNDASDMNISTAPDAGNSPRDAHVVDDASIAIVGESLSAAPGLSMGESQHQPIPVTTDSAPSPSELPAAVTYDAQQPVEHHRSTYDSESAGSNTMIGARAFDELPASAQIEGLADQPQTQDEHRESPFLSGLSPQDDNSAEAENVAFPTQESQPSSVANDPFSGQTPSMGTTPFMTPGSMAQDMGYPFDRDVPSRLSFATADFATPTSEPGTPKVASSEVDHDTPKLAGPYRDSDDHHDDHKGPVVGLSNDDGDYPESAADRTFGESSLVSEAAPLDTQDHSIKNPLVPFVMPGLEPEIPARMSNPFLSSQEVQVNSLYHPAPPRPDSASQRSLGANRLSDGASNDVDTSVRRSSSATFGEPDHTLSEGQPTADQEGRPHA</sequence>
<accession>A0A1Y1UGV3</accession>
<dbReference type="EMBL" id="NBSH01000006">
    <property type="protein sequence ID" value="ORX37293.1"/>
    <property type="molecule type" value="Genomic_DNA"/>
</dbReference>
<feature type="compositionally biased region" description="Acidic residues" evidence="1">
    <location>
        <begin position="194"/>
        <end position="206"/>
    </location>
</feature>
<feature type="compositionally biased region" description="Polar residues" evidence="1">
    <location>
        <begin position="391"/>
        <end position="402"/>
    </location>
</feature>
<feature type="compositionally biased region" description="Basic and acidic residues" evidence="1">
    <location>
        <begin position="300"/>
        <end position="310"/>
    </location>
</feature>
<keyword evidence="3" id="KW-1185">Reference proteome</keyword>
<reference evidence="2 3" key="1">
    <citation type="submission" date="2017-03" db="EMBL/GenBank/DDBJ databases">
        <title>Widespread Adenine N6-methylation of Active Genes in Fungi.</title>
        <authorList>
            <consortium name="DOE Joint Genome Institute"/>
            <person name="Mondo S.J."/>
            <person name="Dannebaum R.O."/>
            <person name="Kuo R.C."/>
            <person name="Louie K.B."/>
            <person name="Bewick A.J."/>
            <person name="Labutti K."/>
            <person name="Haridas S."/>
            <person name="Kuo A."/>
            <person name="Salamov A."/>
            <person name="Ahrendt S.R."/>
            <person name="Lau R."/>
            <person name="Bowen B.P."/>
            <person name="Lipzen A."/>
            <person name="Sullivan W."/>
            <person name="Andreopoulos W.B."/>
            <person name="Clum A."/>
            <person name="Lindquist E."/>
            <person name="Daum C."/>
            <person name="Northen T.R."/>
            <person name="Ramamoorthy G."/>
            <person name="Schmitz R.J."/>
            <person name="Gryganskyi A."/>
            <person name="Culley D."/>
            <person name="Magnuson J."/>
            <person name="James T.Y."/>
            <person name="O'Malley M.A."/>
            <person name="Stajich J.E."/>
            <person name="Spatafora J.W."/>
            <person name="Visel A."/>
            <person name="Grigoriev I.V."/>
        </authorList>
    </citation>
    <scope>NUCLEOTIDE SEQUENCE [LARGE SCALE GENOMIC DNA]</scope>
    <source>
        <strain evidence="2 3">NRRL Y-17943</strain>
    </source>
</reference>